<organism evidence="6">
    <name type="scientific">marine metagenome</name>
    <dbReference type="NCBI Taxonomy" id="408172"/>
    <lineage>
        <taxon>unclassified sequences</taxon>
        <taxon>metagenomes</taxon>
        <taxon>ecological metagenomes</taxon>
    </lineage>
</organism>
<dbReference type="InterPro" id="IPR043128">
    <property type="entry name" value="Rev_trsase/Diguanyl_cyclase"/>
</dbReference>
<dbReference type="Pfam" id="PF11799">
    <property type="entry name" value="IMS_C"/>
    <property type="match status" value="1"/>
</dbReference>
<evidence type="ECO:0000256" key="3">
    <source>
        <dbReference type="ARBA" id="ARBA00023204"/>
    </source>
</evidence>
<reference evidence="6" key="1">
    <citation type="submission" date="2018-05" db="EMBL/GenBank/DDBJ databases">
        <authorList>
            <person name="Lanie J.A."/>
            <person name="Ng W.-L."/>
            <person name="Kazmierczak K.M."/>
            <person name="Andrzejewski T.M."/>
            <person name="Davidsen T.M."/>
            <person name="Wayne K.J."/>
            <person name="Tettelin H."/>
            <person name="Glass J.I."/>
            <person name="Rusch D."/>
            <person name="Podicherti R."/>
            <person name="Tsui H.-C.T."/>
            <person name="Winkler M.E."/>
        </authorList>
    </citation>
    <scope>NUCLEOTIDE SEQUENCE</scope>
</reference>
<dbReference type="PROSITE" id="PS50173">
    <property type="entry name" value="UMUC"/>
    <property type="match status" value="1"/>
</dbReference>
<sequence>VDCNNFFVSCERVFNPTLAGRPVIVLSNNDGCIIARSNEVKKMGIPMAAPFHNYRHVISSKNIEVYSSNYQLYGNMSDRVMDSLRVFSPDVEVYSIDEAFIRFNPLAKKDYYDYSQKIRKNVLQWTGIPVSIGLGPTKTLAKIANSLAKKDKKNSVFDLSSFAKQIEVLEDIQVEDIWGISGRWGAKLRMIGIGNALQLRNASTKKVRKYLGVVMERIVYELRGLSCLDLQQVGPRKNIMISRTFGKPVDNFTDLEQAVALYTIRACEKMRLQRSRAQAIYVFVRTNTFREDHAQHKDGVVYGFNNPCSDTGFIIKAMEQVLGNIYQAGYLYHRAGIILMDFVPDNVHQADLFEEVSYEKSDSRMKAIDSINNRFGPGTLFYAAAGLRKDGDWQSRTHHLSPRYTTKWDELPHVI</sequence>
<evidence type="ECO:0000256" key="4">
    <source>
        <dbReference type="ARBA" id="ARBA00023236"/>
    </source>
</evidence>
<name>A0A381NKQ0_9ZZZZ</name>
<dbReference type="EMBL" id="UINC01000388">
    <property type="protein sequence ID" value="SUZ54428.1"/>
    <property type="molecule type" value="Genomic_DNA"/>
</dbReference>
<proteinExistence type="predicted"/>
<dbReference type="Pfam" id="PF00817">
    <property type="entry name" value="IMS"/>
    <property type="match status" value="1"/>
</dbReference>
<evidence type="ECO:0000256" key="2">
    <source>
        <dbReference type="ARBA" id="ARBA00023199"/>
    </source>
</evidence>
<dbReference type="GO" id="GO:0005829">
    <property type="term" value="C:cytosol"/>
    <property type="evidence" value="ECO:0007669"/>
    <property type="project" value="TreeGrafter"/>
</dbReference>
<dbReference type="PANTHER" id="PTHR11076">
    <property type="entry name" value="DNA REPAIR POLYMERASE UMUC / TRANSFERASE FAMILY MEMBER"/>
    <property type="match status" value="1"/>
</dbReference>
<dbReference type="CDD" id="cd01700">
    <property type="entry name" value="PolY_Pol_V_umuC"/>
    <property type="match status" value="1"/>
</dbReference>
<dbReference type="InterPro" id="IPR025188">
    <property type="entry name" value="DUF4113"/>
</dbReference>
<dbReference type="GO" id="GO:0009432">
    <property type="term" value="P:SOS response"/>
    <property type="evidence" value="ECO:0007669"/>
    <property type="project" value="UniProtKB-KW"/>
</dbReference>
<keyword evidence="3" id="KW-0234">DNA repair</keyword>
<dbReference type="Gene3D" id="3.30.70.270">
    <property type="match status" value="1"/>
</dbReference>
<feature type="domain" description="UmuC" evidence="5">
    <location>
        <begin position="1"/>
        <end position="181"/>
    </location>
</feature>
<dbReference type="InterPro" id="IPR050116">
    <property type="entry name" value="DNA_polymerase-Y"/>
</dbReference>
<dbReference type="GO" id="GO:0003887">
    <property type="term" value="F:DNA-directed DNA polymerase activity"/>
    <property type="evidence" value="ECO:0007669"/>
    <property type="project" value="TreeGrafter"/>
</dbReference>
<accession>A0A381NKQ0</accession>
<dbReference type="GO" id="GO:0042276">
    <property type="term" value="P:error-prone translesion synthesis"/>
    <property type="evidence" value="ECO:0007669"/>
    <property type="project" value="TreeGrafter"/>
</dbReference>
<gene>
    <name evidence="6" type="ORF">METZ01_LOCUS7282</name>
</gene>
<dbReference type="PANTHER" id="PTHR11076:SF34">
    <property type="entry name" value="PROTEIN UMUC"/>
    <property type="match status" value="1"/>
</dbReference>
<evidence type="ECO:0000313" key="6">
    <source>
        <dbReference type="EMBL" id="SUZ54428.1"/>
    </source>
</evidence>
<dbReference type="InterPro" id="IPR017961">
    <property type="entry name" value="DNA_pol_Y-fam_little_finger"/>
</dbReference>
<protein>
    <recommendedName>
        <fullName evidence="5">UmuC domain-containing protein</fullName>
    </recommendedName>
</protein>
<dbReference type="SUPFAM" id="SSF56672">
    <property type="entry name" value="DNA/RNA polymerases"/>
    <property type="match status" value="1"/>
</dbReference>
<dbReference type="AlphaFoldDB" id="A0A381NKQ0"/>
<dbReference type="GO" id="GO:0006281">
    <property type="term" value="P:DNA repair"/>
    <property type="evidence" value="ECO:0007669"/>
    <property type="project" value="UniProtKB-KW"/>
</dbReference>
<keyword evidence="2" id="KW-0741">SOS mutagenesis</keyword>
<dbReference type="GO" id="GO:0003684">
    <property type="term" value="F:damaged DNA binding"/>
    <property type="evidence" value="ECO:0007669"/>
    <property type="project" value="InterPro"/>
</dbReference>
<evidence type="ECO:0000259" key="5">
    <source>
        <dbReference type="PROSITE" id="PS50173"/>
    </source>
</evidence>
<dbReference type="InterPro" id="IPR001126">
    <property type="entry name" value="UmuC"/>
</dbReference>
<keyword evidence="1" id="KW-0227">DNA damage</keyword>
<dbReference type="Pfam" id="PF13438">
    <property type="entry name" value="DUF4113"/>
    <property type="match status" value="1"/>
</dbReference>
<evidence type="ECO:0000256" key="1">
    <source>
        <dbReference type="ARBA" id="ARBA00022763"/>
    </source>
</evidence>
<feature type="non-terminal residue" evidence="6">
    <location>
        <position position="1"/>
    </location>
</feature>
<keyword evidence="4" id="KW-0742">SOS response</keyword>
<dbReference type="Gene3D" id="3.40.1170.60">
    <property type="match status" value="1"/>
</dbReference>
<dbReference type="InterPro" id="IPR043502">
    <property type="entry name" value="DNA/RNA_pol_sf"/>
</dbReference>